<evidence type="ECO:0000256" key="1">
    <source>
        <dbReference type="SAM" id="MobiDB-lite"/>
    </source>
</evidence>
<protein>
    <submittedName>
        <fullName evidence="3">Energy-coupling factor transporter ATP-binding protein EcfA2</fullName>
    </submittedName>
</protein>
<dbReference type="EMBL" id="JACHNB010000001">
    <property type="protein sequence ID" value="MBB4744057.1"/>
    <property type="molecule type" value="Genomic_DNA"/>
</dbReference>
<dbReference type="AlphaFoldDB" id="A0A7W7H562"/>
<sequence length="749" mass="81069">MIVLCVVLLCLFTVLLAGCWLVVVERRGQRLAVGGREVLISAPPAVDPAGAAVFWATLGEVLRTGWRNRLRHGRAYAAYEYRWDGRRLRIAVWLPRTVAVDPVLAAIRGAWPGAACTVAPAAAPVPPDAAAAAGSALTTVLPAWFPLRTEHRNDPLRTLISAATHLRPGEHACVQILARPASARARRHLIRGVHRLRGGPAARSLVDPAGWLLSVLDLLVGGPTSRPAGRGAASSDPQRERDGRAAMDQLAGPHWEVAVRCAVTSTRDNLGRLVILARGLTSAFGPFTGRNRLRAHRLRHPVDLVGSRRLRRGFLLTPVELAMLAALPQDPAVPGLERARAKAVPAPVGIPAGGRDTKVLGRAEVGGHSIALRAADARHHLHVLGATGSGKSTLLTNLILDDIHAGRGTIVIDPKGDLVTDLLDRIPVGYARRLVLLDPDQPHGPTLNPLEGDDHDLLVDNVVSIFGRIFAKHWGPRIDDTLRVACLTLLRQPGATLTSVPELLNEREFRRRYTQGLDDPAGLGGYWSWYETSPLQLRSTVIAPVLARLRSLLLRDFVRHTFGSPRSSFDMRRILDGGILLARLPKGQIGEETARVMGSFVLASAWQAATARARIPQDKRRDACVYLDEAHNFLNLPGSIADMLAEARGYGLGLTLAHQNLAQMPRETQLAVSANARNKIFFSCAPEDATQLARHTTPELDEHDLTNLDAYTAACRLVVSGRETPAFTVRTPAPRAALGTAERLRLALA</sequence>
<evidence type="ECO:0000313" key="4">
    <source>
        <dbReference type="Proteomes" id="UP000546162"/>
    </source>
</evidence>
<evidence type="ECO:0000313" key="3">
    <source>
        <dbReference type="EMBL" id="MBB4744057.1"/>
    </source>
</evidence>
<dbReference type="GO" id="GO:0005524">
    <property type="term" value="F:ATP binding"/>
    <property type="evidence" value="ECO:0007669"/>
    <property type="project" value="UniProtKB-KW"/>
</dbReference>
<dbReference type="PANTHER" id="PTHR30121">
    <property type="entry name" value="UNCHARACTERIZED PROTEIN YJGR-RELATED"/>
    <property type="match status" value="1"/>
</dbReference>
<dbReference type="SUPFAM" id="SSF52540">
    <property type="entry name" value="P-loop containing nucleoside triphosphate hydrolases"/>
    <property type="match status" value="1"/>
</dbReference>
<feature type="region of interest" description="Disordered" evidence="1">
    <location>
        <begin position="225"/>
        <end position="244"/>
    </location>
</feature>
<accession>A0A7W7H562</accession>
<keyword evidence="4" id="KW-1185">Reference proteome</keyword>
<dbReference type="Proteomes" id="UP000546162">
    <property type="component" value="Unassembled WGS sequence"/>
</dbReference>
<comment type="caution">
    <text evidence="3">The sequence shown here is derived from an EMBL/GenBank/DDBJ whole genome shotgun (WGS) entry which is preliminary data.</text>
</comment>
<dbReference type="CDD" id="cd01127">
    <property type="entry name" value="TrwB_TraG_TraD_VirD4"/>
    <property type="match status" value="2"/>
</dbReference>
<organism evidence="3 4">
    <name type="scientific">Actinoplanes octamycinicus</name>
    <dbReference type="NCBI Taxonomy" id="135948"/>
    <lineage>
        <taxon>Bacteria</taxon>
        <taxon>Bacillati</taxon>
        <taxon>Actinomycetota</taxon>
        <taxon>Actinomycetes</taxon>
        <taxon>Micromonosporales</taxon>
        <taxon>Micromonosporaceae</taxon>
        <taxon>Actinoplanes</taxon>
    </lineage>
</organism>
<feature type="domain" description="Helicase HerA central" evidence="2">
    <location>
        <begin position="370"/>
        <end position="441"/>
    </location>
</feature>
<dbReference type="PANTHER" id="PTHR30121:SF6">
    <property type="entry name" value="SLR6007 PROTEIN"/>
    <property type="match status" value="1"/>
</dbReference>
<dbReference type="InterPro" id="IPR002789">
    <property type="entry name" value="HerA_central"/>
</dbReference>
<reference evidence="3 4" key="1">
    <citation type="submission" date="2020-08" db="EMBL/GenBank/DDBJ databases">
        <title>Sequencing the genomes of 1000 actinobacteria strains.</title>
        <authorList>
            <person name="Klenk H.-P."/>
        </authorList>
    </citation>
    <scope>NUCLEOTIDE SEQUENCE [LARGE SCALE GENOMIC DNA]</scope>
    <source>
        <strain evidence="3 4">DSM 45809</strain>
    </source>
</reference>
<gene>
    <name evidence="3" type="ORF">BJY16_007516</name>
</gene>
<dbReference type="Pfam" id="PF01935">
    <property type="entry name" value="DUF87"/>
    <property type="match status" value="1"/>
</dbReference>
<keyword evidence="3" id="KW-0547">Nucleotide-binding</keyword>
<dbReference type="Gene3D" id="3.40.50.300">
    <property type="entry name" value="P-loop containing nucleotide triphosphate hydrolases"/>
    <property type="match status" value="2"/>
</dbReference>
<dbReference type="RefSeq" id="WP_185044270.1">
    <property type="nucleotide sequence ID" value="NZ_BAABFG010000005.1"/>
</dbReference>
<keyword evidence="3" id="KW-0067">ATP-binding</keyword>
<proteinExistence type="predicted"/>
<dbReference type="InterPro" id="IPR027417">
    <property type="entry name" value="P-loop_NTPase"/>
</dbReference>
<name>A0A7W7H562_9ACTN</name>
<dbReference type="InterPro" id="IPR051162">
    <property type="entry name" value="T4SS_component"/>
</dbReference>
<evidence type="ECO:0000259" key="2">
    <source>
        <dbReference type="Pfam" id="PF01935"/>
    </source>
</evidence>